<evidence type="ECO:0000256" key="2">
    <source>
        <dbReference type="ARBA" id="ARBA00023015"/>
    </source>
</evidence>
<dbReference type="SUPFAM" id="SSF53850">
    <property type="entry name" value="Periplasmic binding protein-like II"/>
    <property type="match status" value="1"/>
</dbReference>
<dbReference type="CDD" id="cd05466">
    <property type="entry name" value="PBP2_LTTR_substrate"/>
    <property type="match status" value="1"/>
</dbReference>
<feature type="domain" description="HTH lysR-type" evidence="5">
    <location>
        <begin position="1"/>
        <end position="58"/>
    </location>
</feature>
<evidence type="ECO:0000313" key="7">
    <source>
        <dbReference type="Proteomes" id="UP001198962"/>
    </source>
</evidence>
<keyword evidence="3" id="KW-0238">DNA-binding</keyword>
<comment type="similarity">
    <text evidence="1">Belongs to the LysR transcriptional regulatory family.</text>
</comment>
<evidence type="ECO:0000256" key="1">
    <source>
        <dbReference type="ARBA" id="ARBA00009437"/>
    </source>
</evidence>
<evidence type="ECO:0000256" key="3">
    <source>
        <dbReference type="ARBA" id="ARBA00023125"/>
    </source>
</evidence>
<reference evidence="6" key="1">
    <citation type="submission" date="2021-10" db="EMBL/GenBank/DDBJ databases">
        <title>Anaerobic single-cell dispensing facilitates the cultivation of human gut bacteria.</title>
        <authorList>
            <person name="Afrizal A."/>
        </authorList>
    </citation>
    <scope>NUCLEOTIDE SEQUENCE</scope>
    <source>
        <strain evidence="6">CLA-AA-H274</strain>
    </source>
</reference>
<dbReference type="GO" id="GO:0003677">
    <property type="term" value="F:DNA binding"/>
    <property type="evidence" value="ECO:0007669"/>
    <property type="project" value="UniProtKB-KW"/>
</dbReference>
<dbReference type="InterPro" id="IPR036390">
    <property type="entry name" value="WH_DNA-bd_sf"/>
</dbReference>
<dbReference type="AlphaFoldDB" id="A0AAE3ARB5"/>
<protein>
    <submittedName>
        <fullName evidence="6">LysR family transcriptional regulator</fullName>
    </submittedName>
</protein>
<dbReference type="PROSITE" id="PS50931">
    <property type="entry name" value="HTH_LYSR"/>
    <property type="match status" value="1"/>
</dbReference>
<keyword evidence="2" id="KW-0805">Transcription regulation</keyword>
<sequence length="317" mass="36422">MTFLGMRYVYEVYKEMNFSKAARNLYISQPSLSAAVKKEEKQIGFPIFDRSCNPIQLTELGREYIRAVETIMDVENGFQNYINDMQELKSGSLSIGGTNLFASYVLPPILSRFTEKFPAIHIDLVEASTAELTEKLYTGTLDLLIDNQALDASIYGSEFFCEEHLLLAVPARFPQNEHVRNYALTASDIRENRHLSSRIPPVPLKTFEDAPFLLLKSGNDTRTRAEKICLNSGHFIPKIKLEAEQQITAYNLSRYGMGVSFCGDILIHHVPEEESLLFYKLDNQNASRDVYFYYRRNRYQPLAVREFLKIVPQTEQK</sequence>
<organism evidence="6 7">
    <name type="scientific">Brotaphodocola catenula</name>
    <dbReference type="NCBI Taxonomy" id="2885361"/>
    <lineage>
        <taxon>Bacteria</taxon>
        <taxon>Bacillati</taxon>
        <taxon>Bacillota</taxon>
        <taxon>Clostridia</taxon>
        <taxon>Lachnospirales</taxon>
        <taxon>Lachnospiraceae</taxon>
        <taxon>Brotaphodocola</taxon>
    </lineage>
</organism>
<name>A0AAE3ARB5_9FIRM</name>
<dbReference type="InterPro" id="IPR005119">
    <property type="entry name" value="LysR_subst-bd"/>
</dbReference>
<proteinExistence type="inferred from homology"/>
<comment type="caution">
    <text evidence="6">The sequence shown here is derived from an EMBL/GenBank/DDBJ whole genome shotgun (WGS) entry which is preliminary data.</text>
</comment>
<evidence type="ECO:0000259" key="5">
    <source>
        <dbReference type="PROSITE" id="PS50931"/>
    </source>
</evidence>
<dbReference type="InterPro" id="IPR000847">
    <property type="entry name" value="LysR_HTH_N"/>
</dbReference>
<dbReference type="Pfam" id="PF03466">
    <property type="entry name" value="LysR_substrate"/>
    <property type="match status" value="1"/>
</dbReference>
<dbReference type="InterPro" id="IPR036388">
    <property type="entry name" value="WH-like_DNA-bd_sf"/>
</dbReference>
<dbReference type="PANTHER" id="PTHR30126:SF96">
    <property type="entry name" value="TRANSCRIPTIONAL REGULATORY PROTEIN, LYSR FAMILY"/>
    <property type="match status" value="1"/>
</dbReference>
<keyword evidence="4" id="KW-0804">Transcription</keyword>
<accession>A0AAE3ARB5</accession>
<dbReference type="SUPFAM" id="SSF46785">
    <property type="entry name" value="Winged helix' DNA-binding domain"/>
    <property type="match status" value="1"/>
</dbReference>
<dbReference type="Proteomes" id="UP001198962">
    <property type="component" value="Unassembled WGS sequence"/>
</dbReference>
<dbReference type="Gene3D" id="1.10.10.10">
    <property type="entry name" value="Winged helix-like DNA-binding domain superfamily/Winged helix DNA-binding domain"/>
    <property type="match status" value="1"/>
</dbReference>
<dbReference type="EMBL" id="JAJEPU010000011">
    <property type="protein sequence ID" value="MCC2164315.1"/>
    <property type="molecule type" value="Genomic_DNA"/>
</dbReference>
<dbReference type="RefSeq" id="WP_308450988.1">
    <property type="nucleotide sequence ID" value="NZ_JAJEPU010000011.1"/>
</dbReference>
<dbReference type="PANTHER" id="PTHR30126">
    <property type="entry name" value="HTH-TYPE TRANSCRIPTIONAL REGULATOR"/>
    <property type="match status" value="1"/>
</dbReference>
<keyword evidence="7" id="KW-1185">Reference proteome</keyword>
<gene>
    <name evidence="6" type="ORF">LKD32_05380</name>
</gene>
<dbReference type="GO" id="GO:0003700">
    <property type="term" value="F:DNA-binding transcription factor activity"/>
    <property type="evidence" value="ECO:0007669"/>
    <property type="project" value="InterPro"/>
</dbReference>
<evidence type="ECO:0000256" key="4">
    <source>
        <dbReference type="ARBA" id="ARBA00023163"/>
    </source>
</evidence>
<dbReference type="PRINTS" id="PR00039">
    <property type="entry name" value="HTHLYSR"/>
</dbReference>
<dbReference type="Gene3D" id="3.40.190.290">
    <property type="match status" value="1"/>
</dbReference>
<dbReference type="Pfam" id="PF00126">
    <property type="entry name" value="HTH_1"/>
    <property type="match status" value="1"/>
</dbReference>
<evidence type="ECO:0000313" key="6">
    <source>
        <dbReference type="EMBL" id="MCC2164315.1"/>
    </source>
</evidence>